<evidence type="ECO:0000313" key="7">
    <source>
        <dbReference type="Proteomes" id="UP000481109"/>
    </source>
</evidence>
<feature type="binding site" evidence="3">
    <location>
        <position position="129"/>
    </location>
    <ligand>
        <name>Mg(2+)</name>
        <dbReference type="ChEBI" id="CHEBI:18420"/>
    </ligand>
</feature>
<dbReference type="GO" id="GO:0008897">
    <property type="term" value="F:holo-[acyl-carrier-protein] synthase activity"/>
    <property type="evidence" value="ECO:0007669"/>
    <property type="project" value="InterPro"/>
</dbReference>
<evidence type="ECO:0000313" key="6">
    <source>
        <dbReference type="EMBL" id="NGO75980.1"/>
    </source>
</evidence>
<dbReference type="GO" id="GO:0009239">
    <property type="term" value="P:enterobactin biosynthetic process"/>
    <property type="evidence" value="ECO:0007669"/>
    <property type="project" value="InterPro"/>
</dbReference>
<feature type="binding site" evidence="2">
    <location>
        <position position="58"/>
    </location>
    <ligand>
        <name>CoA</name>
        <dbReference type="ChEBI" id="CHEBI:57287"/>
    </ligand>
</feature>
<dbReference type="PANTHER" id="PTHR38096">
    <property type="entry name" value="ENTEROBACTIN SYNTHASE COMPONENT D"/>
    <property type="match status" value="1"/>
</dbReference>
<dbReference type="EMBL" id="JAAKZW010000024">
    <property type="protein sequence ID" value="NGO75980.1"/>
    <property type="molecule type" value="Genomic_DNA"/>
</dbReference>
<name>A0A6G4XGK8_9ACTN</name>
<gene>
    <name evidence="6" type="ORF">G6045_09885</name>
</gene>
<dbReference type="Pfam" id="PF01648">
    <property type="entry name" value="ACPS"/>
    <property type="match status" value="1"/>
</dbReference>
<evidence type="ECO:0000256" key="1">
    <source>
        <dbReference type="ARBA" id="ARBA00022679"/>
    </source>
</evidence>
<feature type="binding site" evidence="3">
    <location>
        <position position="127"/>
    </location>
    <ligand>
        <name>Mg(2+)</name>
        <dbReference type="ChEBI" id="CHEBI:18420"/>
    </ligand>
</feature>
<dbReference type="InterPro" id="IPR003542">
    <property type="entry name" value="Enbac_synth_compD-like"/>
</dbReference>
<feature type="binding site" evidence="2">
    <location>
        <position position="66"/>
    </location>
    <ligand>
        <name>CoA</name>
        <dbReference type="ChEBI" id="CHEBI:57287"/>
    </ligand>
</feature>
<dbReference type="Proteomes" id="UP000481109">
    <property type="component" value="Unassembled WGS sequence"/>
</dbReference>
<dbReference type="GO" id="GO:0009366">
    <property type="term" value="C:enterobactin synthetase complex"/>
    <property type="evidence" value="ECO:0007669"/>
    <property type="project" value="InterPro"/>
</dbReference>
<dbReference type="GO" id="GO:0005886">
    <property type="term" value="C:plasma membrane"/>
    <property type="evidence" value="ECO:0007669"/>
    <property type="project" value="TreeGrafter"/>
</dbReference>
<feature type="domain" description="4'-phosphopantetheinyl transferase" evidence="4">
    <location>
        <begin position="123"/>
        <end position="202"/>
    </location>
</feature>
<dbReference type="SUPFAM" id="SSF56214">
    <property type="entry name" value="4'-phosphopantetheinyl transferase"/>
    <property type="match status" value="1"/>
</dbReference>
<feature type="binding site" evidence="2">
    <location>
        <position position="174"/>
    </location>
    <ligand>
        <name>CoA</name>
        <dbReference type="ChEBI" id="CHEBI:57287"/>
    </ligand>
</feature>
<reference evidence="6 7" key="1">
    <citation type="submission" date="2020-02" db="EMBL/GenBank/DDBJ databases">
        <title>Whole-genome analyses of novel actinobacteria.</title>
        <authorList>
            <person name="Sahin N."/>
            <person name="Tokatli A."/>
        </authorList>
    </citation>
    <scope>NUCLEOTIDE SEQUENCE [LARGE SCALE GENOMIC DNA]</scope>
    <source>
        <strain evidence="6 7">YC504</strain>
    </source>
</reference>
<evidence type="ECO:0000259" key="4">
    <source>
        <dbReference type="Pfam" id="PF01648"/>
    </source>
</evidence>
<proteinExistence type="predicted"/>
<evidence type="ECO:0000256" key="2">
    <source>
        <dbReference type="PIRSR" id="PIRSR603542-1"/>
    </source>
</evidence>
<evidence type="ECO:0000259" key="5">
    <source>
        <dbReference type="Pfam" id="PF17837"/>
    </source>
</evidence>
<protein>
    <submittedName>
        <fullName evidence="6">4'-phosphopantetheinyl transferase superfamily protein</fullName>
    </submittedName>
</protein>
<dbReference type="PRINTS" id="PR01399">
    <property type="entry name" value="ENTSNTHTASED"/>
</dbReference>
<dbReference type="RefSeq" id="WP_165331490.1">
    <property type="nucleotide sequence ID" value="NZ_JAAKZW010000024.1"/>
</dbReference>
<keyword evidence="3" id="KW-0479">Metal-binding</keyword>
<keyword evidence="1 6" id="KW-0808">Transferase</keyword>
<dbReference type="GO" id="GO:0000287">
    <property type="term" value="F:magnesium ion binding"/>
    <property type="evidence" value="ECO:0007669"/>
    <property type="project" value="InterPro"/>
</dbReference>
<accession>A0A6G4XGK8</accession>
<feature type="binding site" evidence="3">
    <location>
        <position position="128"/>
    </location>
    <ligand>
        <name>Mg(2+)</name>
        <dbReference type="ChEBI" id="CHEBI:18420"/>
    </ligand>
</feature>
<organism evidence="6 7">
    <name type="scientific">Streptomyces mesophilus</name>
    <dbReference type="NCBI Taxonomy" id="1775132"/>
    <lineage>
        <taxon>Bacteria</taxon>
        <taxon>Bacillati</taxon>
        <taxon>Actinomycetota</taxon>
        <taxon>Actinomycetes</taxon>
        <taxon>Kitasatosporales</taxon>
        <taxon>Streptomycetaceae</taxon>
        <taxon>Streptomyces</taxon>
    </lineage>
</organism>
<dbReference type="InterPro" id="IPR037143">
    <property type="entry name" value="4-PPantetheinyl_Trfase_dom_sf"/>
</dbReference>
<keyword evidence="7" id="KW-1185">Reference proteome</keyword>
<dbReference type="PANTHER" id="PTHR38096:SF1">
    <property type="entry name" value="ENTEROBACTIN SYNTHASE COMPONENT D"/>
    <property type="match status" value="1"/>
</dbReference>
<feature type="binding site" evidence="2">
    <location>
        <begin position="105"/>
        <end position="106"/>
    </location>
    <ligand>
        <name>CoA</name>
        <dbReference type="ChEBI" id="CHEBI:57287"/>
    </ligand>
</feature>
<dbReference type="AlphaFoldDB" id="A0A6G4XGK8"/>
<feature type="binding site" evidence="2">
    <location>
        <position position="184"/>
    </location>
    <ligand>
        <name>CoA</name>
        <dbReference type="ChEBI" id="CHEBI:57287"/>
    </ligand>
</feature>
<comment type="caution">
    <text evidence="6">The sequence shown here is derived from an EMBL/GenBank/DDBJ whole genome shotgun (WGS) entry which is preliminary data.</text>
</comment>
<dbReference type="Gene3D" id="3.90.470.20">
    <property type="entry name" value="4'-phosphopantetheinyl transferase domain"/>
    <property type="match status" value="1"/>
</dbReference>
<dbReference type="InterPro" id="IPR008278">
    <property type="entry name" value="4-PPantetheinyl_Trfase_dom"/>
</dbReference>
<feature type="binding site" evidence="2">
    <location>
        <position position="127"/>
    </location>
    <ligand>
        <name>CoA</name>
        <dbReference type="ChEBI" id="CHEBI:57287"/>
    </ligand>
</feature>
<sequence>MSGKTWPPTPEPPVLAPVPLRDVLPQDVCWAETPVPMPRHPALLPAEEAAAAGSYPDRYQDFIAGRGCAHRAMAGLGVVGARRLPVLRGDHREPLWPRGVVGSITHRAGYCAAAVARRRRFAGIGIDAELAEPLPAEVVRDICTPAERAWLRAHTDDGIPWETVLFSAKESLYKAWFPLAGSWLDHRDAELIPDPADRTLRVRLAAPHRERLARYGTPHCTFAVRGSYIATCVTFPAREGRYSR</sequence>
<dbReference type="InterPro" id="IPR041354">
    <property type="entry name" value="4PPT_N"/>
</dbReference>
<evidence type="ECO:0000256" key="3">
    <source>
        <dbReference type="PIRSR" id="PIRSR603542-2"/>
    </source>
</evidence>
<dbReference type="Pfam" id="PF17837">
    <property type="entry name" value="4PPT_N"/>
    <property type="match status" value="1"/>
</dbReference>
<comment type="cofactor">
    <cofactor evidence="3">
        <name>Mg(2+)</name>
        <dbReference type="ChEBI" id="CHEBI:18420"/>
    </cofactor>
</comment>
<feature type="binding site" evidence="2">
    <location>
        <position position="170"/>
    </location>
    <ligand>
        <name>CoA</name>
        <dbReference type="ChEBI" id="CHEBI:57287"/>
    </ligand>
</feature>
<feature type="domain" description="4'-phosphopantetheinyl transferase N-terminal" evidence="5">
    <location>
        <begin position="47"/>
        <end position="116"/>
    </location>
</feature>
<keyword evidence="3" id="KW-0460">Magnesium</keyword>